<accession>A0A916UG74</accession>
<dbReference type="Proteomes" id="UP000651668">
    <property type="component" value="Unassembled WGS sequence"/>
</dbReference>
<sequence>MSEENNFFCELETGTCSLPKQTNLPLADSIIIPDHKISIMYFTDPICSSCWGIEPHLRKLKLEYGDYFNIEYKMGGLLESWTSYKGKDVRTPGDVAVHWDEASQYYDMPIDGDVWLHDPLDSSFPPSIAFKAAQLQNPCKALQFFRKIKEMVFLQKINTTRLEHLQTAALQCGLDPKQLAKDMQGAAIKAFEDDVKLARSLGIKGFPSILFTDANQDQYLLYGFKPYEEFEQAIQKWNPKASKKPINTNYLNLFSHYPTLTTKEYAVLTHKNMPEAETFLNQLFELDRLDRFQSKNGYLWRLKKLTN</sequence>
<dbReference type="Gene3D" id="3.40.30.10">
    <property type="entry name" value="Glutaredoxin"/>
    <property type="match status" value="1"/>
</dbReference>
<dbReference type="EMBL" id="BMIL01000009">
    <property type="protein sequence ID" value="GGC71937.1"/>
    <property type="molecule type" value="Genomic_DNA"/>
</dbReference>
<dbReference type="RefSeq" id="WP_188627435.1">
    <property type="nucleotide sequence ID" value="NZ_BMIL01000009.1"/>
</dbReference>
<dbReference type="SUPFAM" id="SSF52833">
    <property type="entry name" value="Thioredoxin-like"/>
    <property type="match status" value="1"/>
</dbReference>
<keyword evidence="2" id="KW-1185">Reference proteome</keyword>
<comment type="caution">
    <text evidence="1">The sequence shown here is derived from an EMBL/GenBank/DDBJ whole genome shotgun (WGS) entry which is preliminary data.</text>
</comment>
<gene>
    <name evidence="1" type="primary">yjbH</name>
    <name evidence="1" type="ORF">GCM10011387_26830</name>
</gene>
<dbReference type="PANTHER" id="PTHR13887">
    <property type="entry name" value="GLUTATHIONE S-TRANSFERASE KAPPA"/>
    <property type="match status" value="1"/>
</dbReference>
<protein>
    <submittedName>
        <fullName evidence="1">UPF0413 protein YjbH</fullName>
    </submittedName>
</protein>
<proteinExistence type="predicted"/>
<dbReference type="InterPro" id="IPR036249">
    <property type="entry name" value="Thioredoxin-like_sf"/>
</dbReference>
<dbReference type="CDD" id="cd03025">
    <property type="entry name" value="DsbA_FrnE_like"/>
    <property type="match status" value="1"/>
</dbReference>
<evidence type="ECO:0000313" key="1">
    <source>
        <dbReference type="EMBL" id="GGC71937.1"/>
    </source>
</evidence>
<reference evidence="1" key="2">
    <citation type="submission" date="2020-09" db="EMBL/GenBank/DDBJ databases">
        <authorList>
            <person name="Sun Q."/>
            <person name="Zhou Y."/>
        </authorList>
    </citation>
    <scope>NUCLEOTIDE SEQUENCE</scope>
    <source>
        <strain evidence="1">CGMCC 1.15343</strain>
    </source>
</reference>
<reference evidence="1" key="1">
    <citation type="journal article" date="2014" name="Int. J. Syst. Evol. Microbiol.">
        <title>Complete genome sequence of Corynebacterium casei LMG S-19264T (=DSM 44701T), isolated from a smear-ripened cheese.</title>
        <authorList>
            <consortium name="US DOE Joint Genome Institute (JGI-PGF)"/>
            <person name="Walter F."/>
            <person name="Albersmeier A."/>
            <person name="Kalinowski J."/>
            <person name="Ruckert C."/>
        </authorList>
    </citation>
    <scope>NUCLEOTIDE SEQUENCE</scope>
    <source>
        <strain evidence="1">CGMCC 1.15343</strain>
    </source>
</reference>
<name>A0A916UG74_9SPHI</name>
<dbReference type="Pfam" id="PF13743">
    <property type="entry name" value="Thioredoxin_5"/>
    <property type="match status" value="1"/>
</dbReference>
<organism evidence="1 2">
    <name type="scientific">Pedobacter quisquiliarum</name>
    <dbReference type="NCBI Taxonomy" id="1834438"/>
    <lineage>
        <taxon>Bacteria</taxon>
        <taxon>Pseudomonadati</taxon>
        <taxon>Bacteroidota</taxon>
        <taxon>Sphingobacteriia</taxon>
        <taxon>Sphingobacteriales</taxon>
        <taxon>Sphingobacteriaceae</taxon>
        <taxon>Pedobacter</taxon>
    </lineage>
</organism>
<dbReference type="AlphaFoldDB" id="A0A916UG74"/>
<dbReference type="PANTHER" id="PTHR13887:SF54">
    <property type="entry name" value="DSBA FAMILY PROTEIN"/>
    <property type="match status" value="1"/>
</dbReference>
<dbReference type="Gene3D" id="1.10.472.60">
    <property type="entry name" value="putative protein disulfide isomerase domain"/>
    <property type="match status" value="1"/>
</dbReference>
<evidence type="ECO:0000313" key="2">
    <source>
        <dbReference type="Proteomes" id="UP000651668"/>
    </source>
</evidence>